<gene>
    <name evidence="1" type="ordered locus">Oant_1541</name>
</gene>
<dbReference type="RefSeq" id="WP_012091595.1">
    <property type="nucleotide sequence ID" value="NC_009667.1"/>
</dbReference>
<evidence type="ECO:0000313" key="2">
    <source>
        <dbReference type="Proteomes" id="UP000002301"/>
    </source>
</evidence>
<dbReference type="PATRIC" id="fig|439375.7.peg.1617"/>
<evidence type="ECO:0000313" key="1">
    <source>
        <dbReference type="EMBL" id="ABS14257.1"/>
    </source>
</evidence>
<dbReference type="KEGG" id="oan:Oant_1541"/>
<dbReference type="Proteomes" id="UP000002301">
    <property type="component" value="Chromosome 1"/>
</dbReference>
<accession>A6WZ53</accession>
<dbReference type="AlphaFoldDB" id="A6WZ53"/>
<dbReference type="STRING" id="439375.Oant_1541"/>
<sequence>MAYFALTTTIPSKSGFVWFTVEVPEETLDDLHERISEDGSLICTRLTTTATGPHSRQIISREDVIVGLNAIITITPLHMELHEAES</sequence>
<dbReference type="HOGENOM" id="CLU_2494835_0_0_5"/>
<organism evidence="1 2">
    <name type="scientific">Brucella anthropi (strain ATCC 49188 / DSM 6882 / CCUG 24695 / JCM 21032 / LMG 3331 / NBRC 15819 / NCTC 12168 / Alc 37)</name>
    <name type="common">Ochrobactrum anthropi</name>
    <dbReference type="NCBI Taxonomy" id="439375"/>
    <lineage>
        <taxon>Bacteria</taxon>
        <taxon>Pseudomonadati</taxon>
        <taxon>Pseudomonadota</taxon>
        <taxon>Alphaproteobacteria</taxon>
        <taxon>Hyphomicrobiales</taxon>
        <taxon>Brucellaceae</taxon>
        <taxon>Brucella/Ochrobactrum group</taxon>
        <taxon>Brucella</taxon>
    </lineage>
</organism>
<protein>
    <submittedName>
        <fullName evidence="1">Uncharacterized protein</fullName>
    </submittedName>
</protein>
<proteinExistence type="predicted"/>
<dbReference type="EMBL" id="CP000758">
    <property type="protein sequence ID" value="ABS14257.1"/>
    <property type="molecule type" value="Genomic_DNA"/>
</dbReference>
<name>A6WZ53_BRUA4</name>
<keyword evidence="2" id="KW-1185">Reference proteome</keyword>
<reference evidence="1 2" key="1">
    <citation type="journal article" date="2011" name="J. Bacteriol.">
        <title>Genome of Ochrobactrum anthropi ATCC 49188 T, a versatile opportunistic pathogen and symbiont of several eukaryotic hosts.</title>
        <authorList>
            <person name="Chain P.S."/>
            <person name="Lang D.M."/>
            <person name="Comerci D.J."/>
            <person name="Malfatti S.A."/>
            <person name="Vergez L.M."/>
            <person name="Shin M."/>
            <person name="Ugalde R.A."/>
            <person name="Garcia E."/>
            <person name="Tolmasky M.E."/>
        </authorList>
    </citation>
    <scope>NUCLEOTIDE SEQUENCE [LARGE SCALE GENOMIC DNA]</scope>
    <source>
        <strain evidence="2">ATCC 49188 / DSM 6882 / CCUG 24695 / JCM 21032 / LMG 3331 / NBRC 15819 / NCTC 12168 / Alc 37</strain>
    </source>
</reference>